<evidence type="ECO:0000313" key="9">
    <source>
        <dbReference type="Proteomes" id="UP001169006"/>
    </source>
</evidence>
<dbReference type="SMART" id="SM00304">
    <property type="entry name" value="HAMP"/>
    <property type="match status" value="1"/>
</dbReference>
<feature type="coiled-coil region" evidence="1">
    <location>
        <begin position="201"/>
        <end position="228"/>
    </location>
</feature>
<feature type="domain" description="GGDEF" evidence="7">
    <location>
        <begin position="382"/>
        <end position="515"/>
    </location>
</feature>
<dbReference type="NCBIfam" id="TIGR00254">
    <property type="entry name" value="GGDEF"/>
    <property type="match status" value="1"/>
</dbReference>
<dbReference type="SUPFAM" id="SSF55073">
    <property type="entry name" value="Nucleotide cyclase"/>
    <property type="match status" value="1"/>
</dbReference>
<dbReference type="InterPro" id="IPR000700">
    <property type="entry name" value="PAS-assoc_C"/>
</dbReference>
<dbReference type="SMART" id="SM00052">
    <property type="entry name" value="EAL"/>
    <property type="match status" value="1"/>
</dbReference>
<dbReference type="SMART" id="SM00267">
    <property type="entry name" value="GGDEF"/>
    <property type="match status" value="1"/>
</dbReference>
<dbReference type="PROSITE" id="PS50883">
    <property type="entry name" value="EAL"/>
    <property type="match status" value="1"/>
</dbReference>
<keyword evidence="2" id="KW-1133">Transmembrane helix</keyword>
<dbReference type="Gene3D" id="3.30.70.270">
    <property type="match status" value="1"/>
</dbReference>
<protein>
    <submittedName>
        <fullName evidence="8">EAL domain-containing protein</fullName>
    </submittedName>
</protein>
<feature type="domain" description="PAS" evidence="3">
    <location>
        <begin position="225"/>
        <end position="281"/>
    </location>
</feature>
<organism evidence="8 9">
    <name type="scientific">Rhizobium oryzicola</name>
    <dbReference type="NCBI Taxonomy" id="1232668"/>
    <lineage>
        <taxon>Bacteria</taxon>
        <taxon>Pseudomonadati</taxon>
        <taxon>Pseudomonadota</taxon>
        <taxon>Alphaproteobacteria</taxon>
        <taxon>Hyphomicrobiales</taxon>
        <taxon>Rhizobiaceae</taxon>
        <taxon>Rhizobium/Agrobacterium group</taxon>
        <taxon>Rhizobium</taxon>
    </lineage>
</organism>
<dbReference type="SUPFAM" id="SSF158472">
    <property type="entry name" value="HAMP domain-like"/>
    <property type="match status" value="1"/>
</dbReference>
<evidence type="ECO:0000256" key="2">
    <source>
        <dbReference type="SAM" id="Phobius"/>
    </source>
</evidence>
<dbReference type="InterPro" id="IPR035919">
    <property type="entry name" value="EAL_sf"/>
</dbReference>
<keyword evidence="2" id="KW-0812">Transmembrane</keyword>
<dbReference type="CDD" id="cd06225">
    <property type="entry name" value="HAMP"/>
    <property type="match status" value="1"/>
</dbReference>
<dbReference type="SUPFAM" id="SSF141868">
    <property type="entry name" value="EAL domain-like"/>
    <property type="match status" value="1"/>
</dbReference>
<accession>A0ABT8SV72</accession>
<dbReference type="InterPro" id="IPR043128">
    <property type="entry name" value="Rev_trsase/Diguanyl_cyclase"/>
</dbReference>
<dbReference type="PROSITE" id="PS50885">
    <property type="entry name" value="HAMP"/>
    <property type="match status" value="1"/>
</dbReference>
<proteinExistence type="predicted"/>
<dbReference type="InterPro" id="IPR003660">
    <property type="entry name" value="HAMP_dom"/>
</dbReference>
<evidence type="ECO:0000259" key="7">
    <source>
        <dbReference type="PROSITE" id="PS50887"/>
    </source>
</evidence>
<dbReference type="Gene3D" id="3.30.450.20">
    <property type="entry name" value="PAS domain"/>
    <property type="match status" value="1"/>
</dbReference>
<dbReference type="CDD" id="cd01949">
    <property type="entry name" value="GGDEF"/>
    <property type="match status" value="1"/>
</dbReference>
<evidence type="ECO:0000259" key="5">
    <source>
        <dbReference type="PROSITE" id="PS50883"/>
    </source>
</evidence>
<evidence type="ECO:0000259" key="3">
    <source>
        <dbReference type="PROSITE" id="PS50112"/>
    </source>
</evidence>
<feature type="transmembrane region" description="Helical" evidence="2">
    <location>
        <begin position="12"/>
        <end position="31"/>
    </location>
</feature>
<dbReference type="InterPro" id="IPR052155">
    <property type="entry name" value="Biofilm_reg_signaling"/>
</dbReference>
<dbReference type="PANTHER" id="PTHR44757:SF2">
    <property type="entry name" value="BIOFILM ARCHITECTURE MAINTENANCE PROTEIN MBAA"/>
    <property type="match status" value="1"/>
</dbReference>
<feature type="domain" description="PAC" evidence="4">
    <location>
        <begin position="298"/>
        <end position="350"/>
    </location>
</feature>
<sequence length="791" mass="87899">MTHSVESRFIAIISGALLIVVAPLFTLFLALSSQQASESLKDHIEILMAANTQALAKPLWDLDVDSIRQITGTLINEKGIRVIRVVDSLAKLDLTESSLRDASEDLDTMSKPILYRSGDRTRHIGTITVQFTRIGLFSALNRMELAFVSIFIVAILTVFGTAIIGNRIMVMKPLLRLTAAIEATRRLGSRHHVDWRSTDEMGRLAKSFNEMQIQLEREERELKRAHQQTTEIYNLTPAMLFSLDENDLIWAVSDYWLLATGFKRKDVVGKPFVDLIFPADRALYINRKKADNHASTAREVTVRFLCEDGRIMDVLILETDLKSEGADLPASLSVMTDVTELKQSEQRNRRQAISDHLTGLLNRQGFEGMLDEKIIEADAASTELACLYIDLDRFKTINDTLGHAAGDAVLCQFVERVKPLIRQTDAASRLGGDEFALLITGEGAARRADELCQKIVDIFDMPFKANGTGVRLSASIGLALYPNHASSAAELLQKSDMAMYARKRDGKNGANVYDETILDRARQRAEIESDVEVAIAANWFEAHFQPIVKIGSGEIIGFEALMRMRHPRKGLVSPAAIISVAEETGTIDQIGNLILEDALANLAQLSRIPGMENTYVAVNFSPLQFEPTLPMRLAGMMAKYNILPHRLTVEITEAVLMHDNPEIRTIINELHNFGCRLALDDFGTGYSSLSYLSRFPVDIVKIDQSFVRSIGGDNRELELKNRMLIEGIGAISHKMNCTVIAEGIETVDQHRILQDIGIDCGQGYLFSRPRSIVDLMSDLSAADRDLVKAAG</sequence>
<feature type="domain" description="HAMP" evidence="6">
    <location>
        <begin position="168"/>
        <end position="220"/>
    </location>
</feature>
<evidence type="ECO:0000259" key="6">
    <source>
        <dbReference type="PROSITE" id="PS50885"/>
    </source>
</evidence>
<dbReference type="Pfam" id="PF00990">
    <property type="entry name" value="GGDEF"/>
    <property type="match status" value="1"/>
</dbReference>
<dbReference type="Pfam" id="PF00563">
    <property type="entry name" value="EAL"/>
    <property type="match status" value="1"/>
</dbReference>
<dbReference type="Gene3D" id="3.20.20.450">
    <property type="entry name" value="EAL domain"/>
    <property type="match status" value="1"/>
</dbReference>
<reference evidence="8" key="2">
    <citation type="submission" date="2023-07" db="EMBL/GenBank/DDBJ databases">
        <authorList>
            <person name="Sun H."/>
        </authorList>
    </citation>
    <scope>NUCLEOTIDE SEQUENCE</scope>
    <source>
        <strain evidence="8">05753</strain>
    </source>
</reference>
<dbReference type="Pfam" id="PF00672">
    <property type="entry name" value="HAMP"/>
    <property type="match status" value="1"/>
</dbReference>
<gene>
    <name evidence="8" type="ORF">Q2T52_09495</name>
</gene>
<dbReference type="InterPro" id="IPR035965">
    <property type="entry name" value="PAS-like_dom_sf"/>
</dbReference>
<dbReference type="CDD" id="cd00130">
    <property type="entry name" value="PAS"/>
    <property type="match status" value="1"/>
</dbReference>
<dbReference type="InterPro" id="IPR000160">
    <property type="entry name" value="GGDEF_dom"/>
</dbReference>
<feature type="transmembrane region" description="Helical" evidence="2">
    <location>
        <begin position="145"/>
        <end position="165"/>
    </location>
</feature>
<dbReference type="Gene3D" id="6.10.340.10">
    <property type="match status" value="1"/>
</dbReference>
<dbReference type="InterPro" id="IPR029787">
    <property type="entry name" value="Nucleotide_cyclase"/>
</dbReference>
<dbReference type="EMBL" id="JAUKWQ010000002">
    <property type="protein sequence ID" value="MDO1582332.1"/>
    <property type="molecule type" value="Genomic_DNA"/>
</dbReference>
<keyword evidence="1" id="KW-0175">Coiled coil</keyword>
<dbReference type="PANTHER" id="PTHR44757">
    <property type="entry name" value="DIGUANYLATE CYCLASE DGCP"/>
    <property type="match status" value="1"/>
</dbReference>
<dbReference type="Pfam" id="PF13426">
    <property type="entry name" value="PAS_9"/>
    <property type="match status" value="1"/>
</dbReference>
<feature type="domain" description="EAL" evidence="5">
    <location>
        <begin position="524"/>
        <end position="783"/>
    </location>
</feature>
<dbReference type="SMART" id="SM00091">
    <property type="entry name" value="PAS"/>
    <property type="match status" value="1"/>
</dbReference>
<dbReference type="PROSITE" id="PS50112">
    <property type="entry name" value="PAS"/>
    <property type="match status" value="1"/>
</dbReference>
<dbReference type="InterPro" id="IPR000014">
    <property type="entry name" value="PAS"/>
</dbReference>
<comment type="caution">
    <text evidence="8">The sequence shown here is derived from an EMBL/GenBank/DDBJ whole genome shotgun (WGS) entry which is preliminary data.</text>
</comment>
<reference evidence="8" key="1">
    <citation type="journal article" date="2015" name="Int. J. Syst. Evol. Microbiol.">
        <title>Rhizobium oryzicola sp. nov., potential plant-growth-promoting endophytic bacteria isolated from rice roots.</title>
        <authorList>
            <person name="Zhang X.X."/>
            <person name="Gao J.S."/>
            <person name="Cao Y.H."/>
            <person name="Sheirdil R.A."/>
            <person name="Wang X.C."/>
            <person name="Zhang L."/>
        </authorList>
    </citation>
    <scope>NUCLEOTIDE SEQUENCE</scope>
    <source>
        <strain evidence="8">05753</strain>
    </source>
</reference>
<dbReference type="Proteomes" id="UP001169006">
    <property type="component" value="Unassembled WGS sequence"/>
</dbReference>
<dbReference type="PROSITE" id="PS50113">
    <property type="entry name" value="PAC"/>
    <property type="match status" value="1"/>
</dbReference>
<keyword evidence="2" id="KW-0472">Membrane</keyword>
<dbReference type="RefSeq" id="WP_302076474.1">
    <property type="nucleotide sequence ID" value="NZ_JAUKWQ010000002.1"/>
</dbReference>
<name>A0ABT8SV72_9HYPH</name>
<dbReference type="InterPro" id="IPR001633">
    <property type="entry name" value="EAL_dom"/>
</dbReference>
<dbReference type="SUPFAM" id="SSF55785">
    <property type="entry name" value="PYP-like sensor domain (PAS domain)"/>
    <property type="match status" value="1"/>
</dbReference>
<dbReference type="PROSITE" id="PS50887">
    <property type="entry name" value="GGDEF"/>
    <property type="match status" value="1"/>
</dbReference>
<dbReference type="NCBIfam" id="TIGR00229">
    <property type="entry name" value="sensory_box"/>
    <property type="match status" value="1"/>
</dbReference>
<evidence type="ECO:0000313" key="8">
    <source>
        <dbReference type="EMBL" id="MDO1582332.1"/>
    </source>
</evidence>
<dbReference type="CDD" id="cd01948">
    <property type="entry name" value="EAL"/>
    <property type="match status" value="1"/>
</dbReference>
<keyword evidence="9" id="KW-1185">Reference proteome</keyword>
<evidence type="ECO:0000259" key="4">
    <source>
        <dbReference type="PROSITE" id="PS50113"/>
    </source>
</evidence>
<evidence type="ECO:0000256" key="1">
    <source>
        <dbReference type="SAM" id="Coils"/>
    </source>
</evidence>